<evidence type="ECO:0000313" key="3">
    <source>
        <dbReference type="Proteomes" id="UP000006591"/>
    </source>
</evidence>
<organism evidence="2">
    <name type="scientific">Oryza nivara</name>
    <name type="common">Indian wild rice</name>
    <name type="synonym">Oryza sativa f. spontanea</name>
    <dbReference type="NCBI Taxonomy" id="4536"/>
    <lineage>
        <taxon>Eukaryota</taxon>
        <taxon>Viridiplantae</taxon>
        <taxon>Streptophyta</taxon>
        <taxon>Embryophyta</taxon>
        <taxon>Tracheophyta</taxon>
        <taxon>Spermatophyta</taxon>
        <taxon>Magnoliopsida</taxon>
        <taxon>Liliopsida</taxon>
        <taxon>Poales</taxon>
        <taxon>Poaceae</taxon>
        <taxon>BOP clade</taxon>
        <taxon>Oryzoideae</taxon>
        <taxon>Oryzeae</taxon>
        <taxon>Oryzinae</taxon>
        <taxon>Oryza</taxon>
    </lineage>
</organism>
<reference evidence="2" key="2">
    <citation type="submission" date="2018-04" db="EMBL/GenBank/DDBJ databases">
        <title>OnivRS2 (Oryza nivara Reference Sequence Version 2).</title>
        <authorList>
            <person name="Zhang J."/>
            <person name="Kudrna D."/>
            <person name="Lee S."/>
            <person name="Talag J."/>
            <person name="Rajasekar S."/>
            <person name="Welchert J."/>
            <person name="Hsing Y.-I."/>
            <person name="Wing R.A."/>
        </authorList>
    </citation>
    <scope>NUCLEOTIDE SEQUENCE [LARGE SCALE GENOMIC DNA]</scope>
    <source>
        <strain evidence="2">SL10</strain>
    </source>
</reference>
<dbReference type="AlphaFoldDB" id="A0A0E0HXZ1"/>
<dbReference type="Proteomes" id="UP000006591">
    <property type="component" value="Chromosome 7"/>
</dbReference>
<feature type="region of interest" description="Disordered" evidence="1">
    <location>
        <begin position="1"/>
        <end position="75"/>
    </location>
</feature>
<dbReference type="EnsemblPlants" id="ONIVA07G05460.1">
    <property type="protein sequence ID" value="ONIVA07G05460.1"/>
    <property type="gene ID" value="ONIVA07G05460"/>
</dbReference>
<evidence type="ECO:0000256" key="1">
    <source>
        <dbReference type="SAM" id="MobiDB-lite"/>
    </source>
</evidence>
<evidence type="ECO:0000313" key="2">
    <source>
        <dbReference type="EnsemblPlants" id="ONIVA07G05460.1"/>
    </source>
</evidence>
<accession>A0A0E0HXZ1</accession>
<proteinExistence type="predicted"/>
<protein>
    <submittedName>
        <fullName evidence="2">Uncharacterized protein</fullName>
    </submittedName>
</protein>
<name>A0A0E0HXZ1_ORYNI</name>
<keyword evidence="3" id="KW-1185">Reference proteome</keyword>
<dbReference type="HOGENOM" id="CLU_2675314_0_0_1"/>
<dbReference type="Gramene" id="ONIVA07G05460.1">
    <property type="protein sequence ID" value="ONIVA07G05460.1"/>
    <property type="gene ID" value="ONIVA07G05460"/>
</dbReference>
<reference evidence="2" key="1">
    <citation type="submission" date="2015-04" db="UniProtKB">
        <authorList>
            <consortium name="EnsemblPlants"/>
        </authorList>
    </citation>
    <scope>IDENTIFICATION</scope>
    <source>
        <strain evidence="2">SL10</strain>
    </source>
</reference>
<sequence>MEATNGFDASKHSRKSPVKKERVGKLLPPAAGTPTVVREPSPATGDGCGGGEGTSRGTYSSPPRSKKALVQTIHS</sequence>